<evidence type="ECO:0000259" key="1">
    <source>
        <dbReference type="PROSITE" id="PS51746"/>
    </source>
</evidence>
<dbReference type="Proteomes" id="UP000011910">
    <property type="component" value="Unassembled WGS sequence"/>
</dbReference>
<feature type="domain" description="PPM-type phosphatase" evidence="1">
    <location>
        <begin position="14"/>
        <end position="252"/>
    </location>
</feature>
<keyword evidence="2" id="KW-0378">Hydrolase</keyword>
<comment type="caution">
    <text evidence="2">The sequence shown here is derived from an EMBL/GenBank/DDBJ whole genome shotgun (WGS) entry which is preliminary data.</text>
</comment>
<dbReference type="eggNOG" id="COG0631">
    <property type="taxonomic scope" value="Bacteria"/>
</dbReference>
<evidence type="ECO:0000313" key="2">
    <source>
        <dbReference type="EMBL" id="EMR00934.1"/>
    </source>
</evidence>
<dbReference type="Gene3D" id="3.60.40.10">
    <property type="entry name" value="PPM-type phosphatase domain"/>
    <property type="match status" value="1"/>
</dbReference>
<dbReference type="CDD" id="cd00143">
    <property type="entry name" value="PP2Cc"/>
    <property type="match status" value="1"/>
</dbReference>
<evidence type="ECO:0000313" key="3">
    <source>
        <dbReference type="Proteomes" id="UP000011910"/>
    </source>
</evidence>
<dbReference type="AlphaFoldDB" id="M7NR03"/>
<dbReference type="PROSITE" id="PS51746">
    <property type="entry name" value="PPM_2"/>
    <property type="match status" value="1"/>
</dbReference>
<protein>
    <submittedName>
        <fullName evidence="2">Serine/threonine phosphatase stp</fullName>
        <ecNumber evidence="2">3.1.3.16</ecNumber>
    </submittedName>
</protein>
<sequence length="252" mass="27473">MPQPKQDTARTRFRLQAMTDVGLVRTHNEDNFIVCPNLADRRWYLSDTPQRLQPQGCLLVVADGMGGTNAGEVASALAIESIQKHFDALPLTDRPDEERATELMRQAIAAAHQTIVQEARQNAEQAGMGTTLIMAWVFAQKALIGWVGDSRAYLYQPASGLRLLTSDHSLVWEMVKAGTLTPEEADVHPRSNIITQSLGNGAQAPAPDFISCPLAPGDRLLLCTDGLNNMVPHTGIEKILQQGAIWELPASS</sequence>
<name>M7NR03_9BACT</name>
<dbReference type="OrthoDB" id="9801841at2"/>
<dbReference type="InterPro" id="IPR001932">
    <property type="entry name" value="PPM-type_phosphatase-like_dom"/>
</dbReference>
<dbReference type="EMBL" id="AODQ01000165">
    <property type="protein sequence ID" value="EMR00934.1"/>
    <property type="molecule type" value="Genomic_DNA"/>
</dbReference>
<reference evidence="2 3" key="1">
    <citation type="journal article" date="2013" name="Genome Announc.">
        <title>Draft Genome Sequence of Cesiribacter andamanensis Strain AMV16T, Isolated from a Soil Sample from a Mud Volcano in the Andaman Islands, India.</title>
        <authorList>
            <person name="Shivaji S."/>
            <person name="Ara S."/>
            <person name="Begum Z."/>
            <person name="Srinivas T.N."/>
            <person name="Singh A."/>
            <person name="Kumar Pinnaka A."/>
        </authorList>
    </citation>
    <scope>NUCLEOTIDE SEQUENCE [LARGE SCALE GENOMIC DNA]</scope>
    <source>
        <strain evidence="2 3">AMV16</strain>
    </source>
</reference>
<gene>
    <name evidence="2" type="primary">stp</name>
    <name evidence="2" type="ORF">ADICEAN_03940</name>
</gene>
<dbReference type="STRING" id="1279009.ADICEAN_03940"/>
<proteinExistence type="predicted"/>
<organism evidence="2 3">
    <name type="scientific">Cesiribacter andamanensis AMV16</name>
    <dbReference type="NCBI Taxonomy" id="1279009"/>
    <lineage>
        <taxon>Bacteria</taxon>
        <taxon>Pseudomonadati</taxon>
        <taxon>Bacteroidota</taxon>
        <taxon>Cytophagia</taxon>
        <taxon>Cytophagales</taxon>
        <taxon>Cesiribacteraceae</taxon>
        <taxon>Cesiribacter</taxon>
    </lineage>
</organism>
<accession>M7NR03</accession>
<dbReference type="InterPro" id="IPR036457">
    <property type="entry name" value="PPM-type-like_dom_sf"/>
</dbReference>
<dbReference type="RefSeq" id="WP_009197317.1">
    <property type="nucleotide sequence ID" value="NZ_AODQ01000165.1"/>
</dbReference>
<dbReference type="GO" id="GO:0004722">
    <property type="term" value="F:protein serine/threonine phosphatase activity"/>
    <property type="evidence" value="ECO:0007669"/>
    <property type="project" value="UniProtKB-EC"/>
</dbReference>
<dbReference type="SMART" id="SM00332">
    <property type="entry name" value="PP2Cc"/>
    <property type="match status" value="1"/>
</dbReference>
<dbReference type="SMART" id="SM00331">
    <property type="entry name" value="PP2C_SIG"/>
    <property type="match status" value="1"/>
</dbReference>
<keyword evidence="3" id="KW-1185">Reference proteome</keyword>
<dbReference type="EC" id="3.1.3.16" evidence="2"/>
<dbReference type="Pfam" id="PF13672">
    <property type="entry name" value="PP2C_2"/>
    <property type="match status" value="1"/>
</dbReference>
<dbReference type="SUPFAM" id="SSF81606">
    <property type="entry name" value="PP2C-like"/>
    <property type="match status" value="1"/>
</dbReference>